<sequence length="158" mass="18185">MHTYSHNGCPFPAHGSEVAAKEKVSIEAIEEKAKSYNAEIMLLSKGMSEVRAELESCREECKVLRERLTCSEENEKWEKQCSMEKSLEINQLRNDIKIADVESKRSQDILKSSFETLSLEHRHACEEVEKLQKELSFLNKEREELPIRITELDAGSNL</sequence>
<evidence type="ECO:0000313" key="2">
    <source>
        <dbReference type="EMBL" id="KAK9289552.1"/>
    </source>
</evidence>
<organism evidence="2 3">
    <name type="scientific">Liquidambar formosana</name>
    <name type="common">Formosan gum</name>
    <dbReference type="NCBI Taxonomy" id="63359"/>
    <lineage>
        <taxon>Eukaryota</taxon>
        <taxon>Viridiplantae</taxon>
        <taxon>Streptophyta</taxon>
        <taxon>Embryophyta</taxon>
        <taxon>Tracheophyta</taxon>
        <taxon>Spermatophyta</taxon>
        <taxon>Magnoliopsida</taxon>
        <taxon>eudicotyledons</taxon>
        <taxon>Gunneridae</taxon>
        <taxon>Pentapetalae</taxon>
        <taxon>Saxifragales</taxon>
        <taxon>Altingiaceae</taxon>
        <taxon>Liquidambar</taxon>
    </lineage>
</organism>
<keyword evidence="3" id="KW-1185">Reference proteome</keyword>
<dbReference type="AlphaFoldDB" id="A0AAP0X4W0"/>
<dbReference type="Proteomes" id="UP001415857">
    <property type="component" value="Unassembled WGS sequence"/>
</dbReference>
<dbReference type="GO" id="GO:0012505">
    <property type="term" value="C:endomembrane system"/>
    <property type="evidence" value="ECO:0007669"/>
    <property type="project" value="TreeGrafter"/>
</dbReference>
<feature type="coiled-coil region" evidence="1">
    <location>
        <begin position="114"/>
        <end position="148"/>
    </location>
</feature>
<name>A0AAP0X4W0_LIQFO</name>
<dbReference type="EMBL" id="JBBPBK010000002">
    <property type="protein sequence ID" value="KAK9289552.1"/>
    <property type="molecule type" value="Genomic_DNA"/>
</dbReference>
<accession>A0AAP0X4W0</accession>
<dbReference type="PANTHER" id="PTHR36362:SF3">
    <property type="entry name" value="PROTEIN HOOK HOMOLOG 3-LIKE"/>
    <property type="match status" value="1"/>
</dbReference>
<reference evidence="2 3" key="1">
    <citation type="journal article" date="2024" name="Plant J.">
        <title>Genome sequences and population genomics reveal climatic adaptation and genomic divergence between two closely related sweetgum species.</title>
        <authorList>
            <person name="Xu W.Q."/>
            <person name="Ren C.Q."/>
            <person name="Zhang X.Y."/>
            <person name="Comes H.P."/>
            <person name="Liu X.H."/>
            <person name="Li Y.G."/>
            <person name="Kettle C.J."/>
            <person name="Jalonen R."/>
            <person name="Gaisberger H."/>
            <person name="Ma Y.Z."/>
            <person name="Qiu Y.X."/>
        </authorList>
    </citation>
    <scope>NUCLEOTIDE SEQUENCE [LARGE SCALE GENOMIC DNA]</scope>
    <source>
        <strain evidence="2">Hangzhou</strain>
    </source>
</reference>
<evidence type="ECO:0000313" key="3">
    <source>
        <dbReference type="Proteomes" id="UP001415857"/>
    </source>
</evidence>
<keyword evidence="1" id="KW-0175">Coiled coil</keyword>
<evidence type="ECO:0000256" key="1">
    <source>
        <dbReference type="SAM" id="Coils"/>
    </source>
</evidence>
<proteinExistence type="predicted"/>
<feature type="coiled-coil region" evidence="1">
    <location>
        <begin position="19"/>
        <end position="74"/>
    </location>
</feature>
<protein>
    <submittedName>
        <fullName evidence="2">Uncharacterized protein</fullName>
    </submittedName>
</protein>
<comment type="caution">
    <text evidence="2">The sequence shown here is derived from an EMBL/GenBank/DDBJ whole genome shotgun (WGS) entry which is preliminary data.</text>
</comment>
<gene>
    <name evidence="2" type="ORF">L1049_007708</name>
</gene>
<dbReference type="PANTHER" id="PTHR36362">
    <property type="entry name" value="DNA-DIRECTED RNA POLYMERASE SUBUNIT BETA"/>
    <property type="match status" value="1"/>
</dbReference>